<accession>A0A3D9L086</accession>
<keyword evidence="2" id="KW-1185">Reference proteome</keyword>
<name>A0A3D9L086_MARFU</name>
<evidence type="ECO:0000313" key="1">
    <source>
        <dbReference type="EMBL" id="RED95571.1"/>
    </source>
</evidence>
<organism evidence="1 2">
    <name type="scientific">Marinoscillum furvescens DSM 4134</name>
    <dbReference type="NCBI Taxonomy" id="1122208"/>
    <lineage>
        <taxon>Bacteria</taxon>
        <taxon>Pseudomonadati</taxon>
        <taxon>Bacteroidota</taxon>
        <taxon>Cytophagia</taxon>
        <taxon>Cytophagales</taxon>
        <taxon>Reichenbachiellaceae</taxon>
        <taxon>Marinoscillum</taxon>
    </lineage>
</organism>
<proteinExistence type="predicted"/>
<dbReference type="Proteomes" id="UP000256779">
    <property type="component" value="Unassembled WGS sequence"/>
</dbReference>
<reference evidence="1 2" key="1">
    <citation type="submission" date="2018-07" db="EMBL/GenBank/DDBJ databases">
        <title>Genomic Encyclopedia of Type Strains, Phase IV (KMG-IV): sequencing the most valuable type-strain genomes for metagenomic binning, comparative biology and taxonomic classification.</title>
        <authorList>
            <person name="Goeker M."/>
        </authorList>
    </citation>
    <scope>NUCLEOTIDE SEQUENCE [LARGE SCALE GENOMIC DNA]</scope>
    <source>
        <strain evidence="1 2">DSM 4134</strain>
    </source>
</reference>
<comment type="caution">
    <text evidence="1">The sequence shown here is derived from an EMBL/GenBank/DDBJ whole genome shotgun (WGS) entry which is preliminary data.</text>
</comment>
<protein>
    <submittedName>
        <fullName evidence="1">Uncharacterized protein</fullName>
    </submittedName>
</protein>
<dbReference type="AlphaFoldDB" id="A0A3D9L086"/>
<evidence type="ECO:0000313" key="2">
    <source>
        <dbReference type="Proteomes" id="UP000256779"/>
    </source>
</evidence>
<dbReference type="EMBL" id="QREG01000017">
    <property type="protein sequence ID" value="RED95571.1"/>
    <property type="molecule type" value="Genomic_DNA"/>
</dbReference>
<gene>
    <name evidence="1" type="ORF">C7460_11720</name>
</gene>
<sequence length="50" mass="5380">MVRRTKTSRAAGFGGFFNGREVEKEGTSVSTGIPLEFSTLRSVNSGNDVE</sequence>